<dbReference type="EMBL" id="CABFNS010000937">
    <property type="protein sequence ID" value="VUC37256.1"/>
    <property type="molecule type" value="Genomic_DNA"/>
</dbReference>
<dbReference type="InterPro" id="IPR056884">
    <property type="entry name" value="NPHP3-like_N"/>
</dbReference>
<name>A0ABY6V0K6_BIOOC</name>
<comment type="caution">
    <text evidence="6">The sequence shown here is derived from an EMBL/GenBank/DDBJ whole genome shotgun (WGS) entry which is preliminary data.</text>
</comment>
<dbReference type="PROSITE" id="PS50297">
    <property type="entry name" value="ANK_REP_REGION"/>
    <property type="match status" value="5"/>
</dbReference>
<keyword evidence="1" id="KW-0677">Repeat</keyword>
<feature type="domain" description="Nephrocystin 3-like N-terminal" evidence="5">
    <location>
        <begin position="322"/>
        <end position="480"/>
    </location>
</feature>
<dbReference type="InterPro" id="IPR000845">
    <property type="entry name" value="Nucleoside_phosphorylase_d"/>
</dbReference>
<dbReference type="InterPro" id="IPR035994">
    <property type="entry name" value="Nucleoside_phosphorylase_sf"/>
</dbReference>
<evidence type="ECO:0000313" key="6">
    <source>
        <dbReference type="EMBL" id="VUC37256.1"/>
    </source>
</evidence>
<evidence type="ECO:0000256" key="2">
    <source>
        <dbReference type="PROSITE-ProRule" id="PRU00023"/>
    </source>
</evidence>
<evidence type="ECO:0000313" key="7">
    <source>
        <dbReference type="Proteomes" id="UP000766486"/>
    </source>
</evidence>
<dbReference type="Gene3D" id="1.25.40.20">
    <property type="entry name" value="Ankyrin repeat-containing domain"/>
    <property type="match status" value="1"/>
</dbReference>
<sequence>MSAARAMLDETHRPQESNENDPNSYVLGTILSHNVVIACLPNAEYGTNNAAHVASNLRRTFSGIKYWLMVGIGGADPSRNDIRLGDVVVGTRVMQYDFGKIIKGEIKTSAIPRLPDHSLGTAISNLRSKHEFEPSEIPSILQNNLGKHRQYLHPNLPDRLFQKTYEHEGEAPSCEGCDASRLMPRRERINTPHIHYGAIASSNQVMRDAWMREKVGMELDVIYFEMEAAGVMSVLPCLPIRGICDYADSHKSKEWQRYAAATASAYARELLGILPSRFAQALASKNPAIEPLSGRPEQLLKTLKFEQIESRRMTIKKAHKATCNWLLSHPSYKAWLNPDQLEQHHGVLWISGKPGVGKSTIMKFAHSSMMTSGIYGVIASFFFNARGDILERSVFGMYRSLLIQLLEGYRDLQGVADDPRLLPHSWTGDYCPTLGIIKEILRAAILKLGGRPFTCFIDALDECDEQQAVEMVHYIETLTEDYRNQWLFSVELLQPKIIEKAAGVFLWVALVVKIINEEDRRGRPALQKRLEELPNGLSELFQEILTRDNDNVEELVLSTLWILFANKPLRPDEYYHALWSGLHTKGSVDSDIPTTALYTYDTISRYVTSSSKGLAEITKSKPPTIQFIHESVKDFLLKHNGLNILWPDLGFERECSGHERLRESCEVYLNHHTVRELISKGIRHPDLSCLPLLEYVSKNILLHADAAGKAISQSAFLANLNLPQLTKLLHRFMLLNRFIKETDPSYDPRNYNQKIYPIDREYTMDVSLLYFLADNDYPELINIWLKDHPTTDILGGKFRYPLFAAIGRGNKRSVAALLGTTTYICDSLNMPTPDSILMRGMSGYEWHTPLTWAVKENRTTIIKLLLKRGNAINAKNGRGNTALAEAMLRGNDSVIKLLLENDADPNVIHGYEGETPLTWAVKEKKTELVKLLLDRGAAIETQNSRGQTALTEAAFNGDEATIRVLLRQGADPNATNECGSTPLARAFVGKHDASVRLLLENGAQLDVTT</sequence>
<protein>
    <recommendedName>
        <fullName evidence="8">Nucleoside phosphorylase domain-containing protein</fullName>
    </recommendedName>
</protein>
<dbReference type="Pfam" id="PF12796">
    <property type="entry name" value="Ank_2"/>
    <property type="match status" value="1"/>
</dbReference>
<feature type="repeat" description="ANK" evidence="2">
    <location>
        <begin position="978"/>
        <end position="1009"/>
    </location>
</feature>
<dbReference type="InterPro" id="IPR036770">
    <property type="entry name" value="Ankyrin_rpt-contain_sf"/>
</dbReference>
<reference evidence="6 7" key="1">
    <citation type="submission" date="2019-06" db="EMBL/GenBank/DDBJ databases">
        <authorList>
            <person name="Broberg M."/>
        </authorList>
    </citation>
    <scope>NUCLEOTIDE SEQUENCE [LARGE SCALE GENOMIC DNA]</scope>
</reference>
<evidence type="ECO:0000256" key="1">
    <source>
        <dbReference type="ARBA" id="ARBA00022737"/>
    </source>
</evidence>
<organism evidence="6 7">
    <name type="scientific">Bionectria ochroleuca</name>
    <name type="common">Gliocladium roseum</name>
    <dbReference type="NCBI Taxonomy" id="29856"/>
    <lineage>
        <taxon>Eukaryota</taxon>
        <taxon>Fungi</taxon>
        <taxon>Dikarya</taxon>
        <taxon>Ascomycota</taxon>
        <taxon>Pezizomycotina</taxon>
        <taxon>Sordariomycetes</taxon>
        <taxon>Hypocreomycetidae</taxon>
        <taxon>Hypocreales</taxon>
        <taxon>Bionectriaceae</taxon>
        <taxon>Clonostachys</taxon>
    </lineage>
</organism>
<dbReference type="Pfam" id="PF00023">
    <property type="entry name" value="Ank"/>
    <property type="match status" value="1"/>
</dbReference>
<keyword evidence="2" id="KW-0040">ANK repeat</keyword>
<evidence type="ECO:0000259" key="4">
    <source>
        <dbReference type="Pfam" id="PF01048"/>
    </source>
</evidence>
<feature type="domain" description="Nucleoside phosphorylase" evidence="4">
    <location>
        <begin position="20"/>
        <end position="260"/>
    </location>
</feature>
<keyword evidence="7" id="KW-1185">Reference proteome</keyword>
<proteinExistence type="predicted"/>
<dbReference type="Proteomes" id="UP000766486">
    <property type="component" value="Unassembled WGS sequence"/>
</dbReference>
<dbReference type="PROSITE" id="PS50088">
    <property type="entry name" value="ANK_REPEAT"/>
    <property type="match status" value="5"/>
</dbReference>
<dbReference type="PANTHER" id="PTHR46082">
    <property type="entry name" value="ATP/GTP-BINDING PROTEIN-RELATED"/>
    <property type="match status" value="1"/>
</dbReference>
<feature type="repeat" description="ANK" evidence="2">
    <location>
        <begin position="845"/>
        <end position="877"/>
    </location>
</feature>
<dbReference type="SUPFAM" id="SSF52540">
    <property type="entry name" value="P-loop containing nucleoside triphosphate hydrolases"/>
    <property type="match status" value="1"/>
</dbReference>
<dbReference type="Pfam" id="PF24883">
    <property type="entry name" value="NPHP3_N"/>
    <property type="match status" value="1"/>
</dbReference>
<dbReference type="SUPFAM" id="SSF48403">
    <property type="entry name" value="Ankyrin repeat"/>
    <property type="match status" value="1"/>
</dbReference>
<dbReference type="SMART" id="SM00248">
    <property type="entry name" value="ANK"/>
    <property type="match status" value="7"/>
</dbReference>
<feature type="compositionally biased region" description="Basic and acidic residues" evidence="3">
    <location>
        <begin position="7"/>
        <end position="16"/>
    </location>
</feature>
<evidence type="ECO:0008006" key="8">
    <source>
        <dbReference type="Google" id="ProtNLM"/>
    </source>
</evidence>
<dbReference type="Pfam" id="PF01048">
    <property type="entry name" value="PNP_UDP_1"/>
    <property type="match status" value="1"/>
</dbReference>
<dbReference type="PANTHER" id="PTHR46082:SF11">
    <property type="entry name" value="AAA+ ATPASE DOMAIN-CONTAINING PROTEIN-RELATED"/>
    <property type="match status" value="1"/>
</dbReference>
<gene>
    <name evidence="6" type="ORF">CLO192961_LOCUS466325</name>
</gene>
<feature type="region of interest" description="Disordered" evidence="3">
    <location>
        <begin position="1"/>
        <end position="24"/>
    </location>
</feature>
<dbReference type="InterPro" id="IPR002110">
    <property type="entry name" value="Ankyrin_rpt"/>
</dbReference>
<dbReference type="InterPro" id="IPR027417">
    <property type="entry name" value="P-loop_NTPase"/>
</dbReference>
<feature type="repeat" description="ANK" evidence="2">
    <location>
        <begin position="878"/>
        <end position="910"/>
    </location>
</feature>
<dbReference type="Gene3D" id="3.40.50.1580">
    <property type="entry name" value="Nucleoside phosphorylase domain"/>
    <property type="match status" value="1"/>
</dbReference>
<accession>A0ABY6V0K6</accession>
<feature type="repeat" description="ANK" evidence="2">
    <location>
        <begin position="912"/>
        <end position="944"/>
    </location>
</feature>
<evidence type="ECO:0000256" key="3">
    <source>
        <dbReference type="SAM" id="MobiDB-lite"/>
    </source>
</evidence>
<feature type="repeat" description="ANK" evidence="2">
    <location>
        <begin position="945"/>
        <end position="977"/>
    </location>
</feature>
<dbReference type="SUPFAM" id="SSF53167">
    <property type="entry name" value="Purine and uridine phosphorylases"/>
    <property type="match status" value="1"/>
</dbReference>
<dbReference type="InterPro" id="IPR053137">
    <property type="entry name" value="NLR-like"/>
</dbReference>
<dbReference type="Gene3D" id="3.40.50.300">
    <property type="entry name" value="P-loop containing nucleotide triphosphate hydrolases"/>
    <property type="match status" value="1"/>
</dbReference>
<evidence type="ECO:0000259" key="5">
    <source>
        <dbReference type="Pfam" id="PF24883"/>
    </source>
</evidence>